<reference evidence="4 6" key="2">
    <citation type="submission" date="2024-07" db="EMBL/GenBank/DDBJ databases">
        <authorList>
            <person name="Akdeniz Z."/>
        </authorList>
    </citation>
    <scope>NUCLEOTIDE SEQUENCE [LARGE SCALE GENOMIC DNA]</scope>
</reference>
<feature type="compositionally biased region" description="Low complexity" evidence="1">
    <location>
        <begin position="127"/>
        <end position="137"/>
    </location>
</feature>
<dbReference type="EMBL" id="CAXDID020000006">
    <property type="protein sequence ID" value="CAL5975544.1"/>
    <property type="molecule type" value="Genomic_DNA"/>
</dbReference>
<comment type="caution">
    <text evidence="2">The sequence shown here is derived from an EMBL/GenBank/DDBJ whole genome shotgun (WGS) entry which is preliminary data.</text>
</comment>
<feature type="region of interest" description="Disordered" evidence="1">
    <location>
        <begin position="127"/>
        <end position="147"/>
    </location>
</feature>
<name>A0AA86TT24_9EUKA</name>
<reference evidence="2" key="1">
    <citation type="submission" date="2023-06" db="EMBL/GenBank/DDBJ databases">
        <authorList>
            <person name="Kurt Z."/>
        </authorList>
    </citation>
    <scope>NUCLEOTIDE SEQUENCE</scope>
</reference>
<evidence type="ECO:0000256" key="1">
    <source>
        <dbReference type="SAM" id="MobiDB-lite"/>
    </source>
</evidence>
<evidence type="ECO:0000313" key="3">
    <source>
        <dbReference type="EMBL" id="CAI9927930.1"/>
    </source>
</evidence>
<feature type="compositionally biased region" description="Polar residues" evidence="1">
    <location>
        <begin position="162"/>
        <end position="177"/>
    </location>
</feature>
<evidence type="ECO:0000313" key="6">
    <source>
        <dbReference type="Proteomes" id="UP001642409"/>
    </source>
</evidence>
<dbReference type="AlphaFoldDB" id="A0AA86TT24"/>
<dbReference type="EMBL" id="CATOUU010000386">
    <property type="protein sequence ID" value="CAI9927924.1"/>
    <property type="molecule type" value="Genomic_DNA"/>
</dbReference>
<organism evidence="2">
    <name type="scientific">Hexamita inflata</name>
    <dbReference type="NCBI Taxonomy" id="28002"/>
    <lineage>
        <taxon>Eukaryota</taxon>
        <taxon>Metamonada</taxon>
        <taxon>Diplomonadida</taxon>
        <taxon>Hexamitidae</taxon>
        <taxon>Hexamitinae</taxon>
        <taxon>Hexamita</taxon>
    </lineage>
</organism>
<keyword evidence="6" id="KW-1185">Reference proteome</keyword>
<protein>
    <submittedName>
        <fullName evidence="4">Hypothetical_protein</fullName>
    </submittedName>
</protein>
<dbReference type="EMBL" id="CAXDID020000006">
    <property type="protein sequence ID" value="CAL5975532.1"/>
    <property type="molecule type" value="Genomic_DNA"/>
</dbReference>
<feature type="region of interest" description="Disordered" evidence="1">
    <location>
        <begin position="162"/>
        <end position="194"/>
    </location>
</feature>
<proteinExistence type="predicted"/>
<gene>
    <name evidence="2" type="ORF">HINF_LOCUS15569</name>
    <name evidence="3" type="ORF">HINF_LOCUS15575</name>
    <name evidence="4" type="ORF">HINF_LOCUS3379</name>
    <name evidence="5" type="ORF">HINF_LOCUS3385</name>
</gene>
<dbReference type="EMBL" id="CATOUU010000386">
    <property type="protein sequence ID" value="CAI9927930.1"/>
    <property type="molecule type" value="Genomic_DNA"/>
</dbReference>
<accession>A0AA86TT24</accession>
<dbReference type="Proteomes" id="UP001642409">
    <property type="component" value="Unassembled WGS sequence"/>
</dbReference>
<sequence>MTEDQYEKERLINELKGETLDKIGHYDDNDGNSRQRKLARTFLSKTRQDGVDYENKFGTYDEITPRIAFKTVGDNFPTKLSVSQPTPDSSKKMNTQSQHHAQTVAGKTHHTMKQTAKRLKNTIQVFTTKSSTTSNKSQDNTRQQKSQKRIIIASMTVQNPISRQTTEAKEATQTLESRGTKKSTIKQRSNATKGTRLKQYQLQWAKTARCTKKVTSFQRN</sequence>
<evidence type="ECO:0000313" key="5">
    <source>
        <dbReference type="EMBL" id="CAL5975544.1"/>
    </source>
</evidence>
<evidence type="ECO:0000313" key="2">
    <source>
        <dbReference type="EMBL" id="CAI9927924.1"/>
    </source>
</evidence>
<evidence type="ECO:0000313" key="4">
    <source>
        <dbReference type="EMBL" id="CAL5975532.1"/>
    </source>
</evidence>